<dbReference type="EMBL" id="FOQT01000009">
    <property type="protein sequence ID" value="SFI59499.1"/>
    <property type="molecule type" value="Genomic_DNA"/>
</dbReference>
<dbReference type="Proteomes" id="UP000198931">
    <property type="component" value="Unassembled WGS sequence"/>
</dbReference>
<dbReference type="PANTHER" id="PTHR35446:SF2">
    <property type="entry name" value="CARBOXYMUCONOLACTONE DECARBOXYLASE-LIKE DOMAIN-CONTAINING PROTEIN"/>
    <property type="match status" value="1"/>
</dbReference>
<organism evidence="1 2">
    <name type="scientific">Halpernia frigidisoli</name>
    <dbReference type="NCBI Taxonomy" id="1125876"/>
    <lineage>
        <taxon>Bacteria</taxon>
        <taxon>Pseudomonadati</taxon>
        <taxon>Bacteroidota</taxon>
        <taxon>Flavobacteriia</taxon>
        <taxon>Flavobacteriales</taxon>
        <taxon>Weeksellaceae</taxon>
        <taxon>Chryseobacterium group</taxon>
        <taxon>Halpernia</taxon>
    </lineage>
</organism>
<reference evidence="1 2" key="1">
    <citation type="submission" date="2016-10" db="EMBL/GenBank/DDBJ databases">
        <authorList>
            <person name="de Groot N.N."/>
        </authorList>
    </citation>
    <scope>NUCLEOTIDE SEQUENCE [LARGE SCALE GENOMIC DNA]</scope>
    <source>
        <strain evidence="1 2">DSM 26000</strain>
    </source>
</reference>
<keyword evidence="1" id="KW-0560">Oxidoreductase</keyword>
<gene>
    <name evidence="1" type="ORF">SAMN05443292_3020</name>
</gene>
<dbReference type="GO" id="GO:0004601">
    <property type="term" value="F:peroxidase activity"/>
    <property type="evidence" value="ECO:0007669"/>
    <property type="project" value="UniProtKB-KW"/>
</dbReference>
<accession>A0A1I3JGY4</accession>
<dbReference type="InterPro" id="IPR029032">
    <property type="entry name" value="AhpD-like"/>
</dbReference>
<evidence type="ECO:0000313" key="2">
    <source>
        <dbReference type="Proteomes" id="UP000198931"/>
    </source>
</evidence>
<sequence>MESKLKMFEIAENGGMLGLLKEKPNVVGAFFNLAHEVMHTQSAFSALDREIIGAYVSKKFGCSYCHLGHEETVFALGGQEAKNLVNNPTAELQHIFEIADKVVSNTITKEQVVTFLKKGFTEQQYEDIVFVCALFGFANRMVTGFGMEYKAERDEASSRYLAKGYKFN</sequence>
<protein>
    <submittedName>
        <fullName evidence="1">Uncharacterized peroxidase-related enzyme</fullName>
    </submittedName>
</protein>
<dbReference type="Gene3D" id="1.20.1290.10">
    <property type="entry name" value="AhpD-like"/>
    <property type="match status" value="1"/>
</dbReference>
<dbReference type="RefSeq" id="WP_090082893.1">
    <property type="nucleotide sequence ID" value="NZ_FOQT01000009.1"/>
</dbReference>
<keyword evidence="1" id="KW-0575">Peroxidase</keyword>
<dbReference type="PANTHER" id="PTHR35446">
    <property type="entry name" value="SI:CH211-175M2.5"/>
    <property type="match status" value="1"/>
</dbReference>
<dbReference type="SUPFAM" id="SSF69118">
    <property type="entry name" value="AhpD-like"/>
    <property type="match status" value="1"/>
</dbReference>
<dbReference type="OrthoDB" id="9808310at2"/>
<proteinExistence type="predicted"/>
<evidence type="ECO:0000313" key="1">
    <source>
        <dbReference type="EMBL" id="SFI59499.1"/>
    </source>
</evidence>
<keyword evidence="2" id="KW-1185">Reference proteome</keyword>
<name>A0A1I3JGY4_9FLAO</name>
<dbReference type="STRING" id="1125876.SAMN05443292_3020"/>
<dbReference type="AlphaFoldDB" id="A0A1I3JGY4"/>